<protein>
    <recommendedName>
        <fullName evidence="2">histidine kinase</fullName>
        <ecNumber evidence="2">2.7.13.3</ecNumber>
    </recommendedName>
</protein>
<keyword evidence="6" id="KW-0805">Transcription regulation</keyword>
<dbReference type="GO" id="GO:0043565">
    <property type="term" value="F:sequence-specific DNA binding"/>
    <property type="evidence" value="ECO:0007669"/>
    <property type="project" value="InterPro"/>
</dbReference>
<dbReference type="InterPro" id="IPR005467">
    <property type="entry name" value="His_kinase_dom"/>
</dbReference>
<dbReference type="Gene3D" id="3.30.565.10">
    <property type="entry name" value="Histidine kinase-like ATPase, C-terminal domain"/>
    <property type="match status" value="1"/>
</dbReference>
<evidence type="ECO:0000256" key="7">
    <source>
        <dbReference type="ARBA" id="ARBA00023125"/>
    </source>
</evidence>
<dbReference type="AlphaFoldDB" id="A0A1E3X478"/>
<dbReference type="PROSITE" id="PS50110">
    <property type="entry name" value="RESPONSE_REGULATORY"/>
    <property type="match status" value="1"/>
</dbReference>
<dbReference type="PROSITE" id="PS00688">
    <property type="entry name" value="SIGMA54_INTERACT_3"/>
    <property type="match status" value="1"/>
</dbReference>
<dbReference type="Gene3D" id="1.10.287.130">
    <property type="match status" value="1"/>
</dbReference>
<dbReference type="SUPFAM" id="SSF52172">
    <property type="entry name" value="CheY-like"/>
    <property type="match status" value="1"/>
</dbReference>
<dbReference type="FunFam" id="3.40.50.300:FF:000006">
    <property type="entry name" value="DNA-binding transcriptional regulator NtrC"/>
    <property type="match status" value="1"/>
</dbReference>
<evidence type="ECO:0000313" key="14">
    <source>
        <dbReference type="Proteomes" id="UP000094056"/>
    </source>
</evidence>
<evidence type="ECO:0000313" key="13">
    <source>
        <dbReference type="EMBL" id="ODS30473.1"/>
    </source>
</evidence>
<dbReference type="PROSITE" id="PS50045">
    <property type="entry name" value="SIGMA54_INTERACT_4"/>
    <property type="match status" value="1"/>
</dbReference>
<dbReference type="CDD" id="cd00009">
    <property type="entry name" value="AAA"/>
    <property type="match status" value="1"/>
</dbReference>
<dbReference type="GO" id="GO:0000155">
    <property type="term" value="F:phosphorelay sensor kinase activity"/>
    <property type="evidence" value="ECO:0007669"/>
    <property type="project" value="InterPro"/>
</dbReference>
<dbReference type="InterPro" id="IPR036890">
    <property type="entry name" value="HATPase_C_sf"/>
</dbReference>
<dbReference type="SMART" id="SM00387">
    <property type="entry name" value="HATPase_c"/>
    <property type="match status" value="1"/>
</dbReference>
<organism evidence="13 14">
    <name type="scientific">Candidatus Scalindua rubra</name>
    <dbReference type="NCBI Taxonomy" id="1872076"/>
    <lineage>
        <taxon>Bacteria</taxon>
        <taxon>Pseudomonadati</taxon>
        <taxon>Planctomycetota</taxon>
        <taxon>Candidatus Brocadiia</taxon>
        <taxon>Candidatus Brocadiales</taxon>
        <taxon>Candidatus Scalinduaceae</taxon>
        <taxon>Candidatus Scalindua</taxon>
    </lineage>
</organism>
<dbReference type="InterPro" id="IPR027417">
    <property type="entry name" value="P-loop_NTPase"/>
</dbReference>
<dbReference type="EC" id="2.7.13.3" evidence="2"/>
<feature type="domain" description="Histidine kinase" evidence="11">
    <location>
        <begin position="20"/>
        <end position="232"/>
    </location>
</feature>
<dbReference type="SMART" id="SM00382">
    <property type="entry name" value="AAA"/>
    <property type="match status" value="1"/>
</dbReference>
<dbReference type="Gene3D" id="1.10.10.60">
    <property type="entry name" value="Homeodomain-like"/>
    <property type="match status" value="1"/>
</dbReference>
<keyword evidence="8" id="KW-0804">Transcription</keyword>
<keyword evidence="7" id="KW-0238">DNA-binding</keyword>
<dbReference type="SUPFAM" id="SSF46689">
    <property type="entry name" value="Homeodomain-like"/>
    <property type="match status" value="1"/>
</dbReference>
<dbReference type="Gene3D" id="3.40.50.300">
    <property type="entry name" value="P-loop containing nucleotide triphosphate hydrolases"/>
    <property type="match status" value="1"/>
</dbReference>
<evidence type="ECO:0000256" key="9">
    <source>
        <dbReference type="PROSITE-ProRule" id="PRU00169"/>
    </source>
</evidence>
<evidence type="ECO:0000256" key="8">
    <source>
        <dbReference type="ARBA" id="ARBA00023163"/>
    </source>
</evidence>
<dbReference type="PRINTS" id="PR01590">
    <property type="entry name" value="HTHFIS"/>
</dbReference>
<proteinExistence type="predicted"/>
<evidence type="ECO:0000259" key="12">
    <source>
        <dbReference type="PROSITE" id="PS50110"/>
    </source>
</evidence>
<dbReference type="SUPFAM" id="SSF55874">
    <property type="entry name" value="ATPase domain of HSP90 chaperone/DNA topoisomerase II/histidine kinase"/>
    <property type="match status" value="1"/>
</dbReference>
<dbReference type="InterPro" id="IPR004358">
    <property type="entry name" value="Sig_transdc_His_kin-like_C"/>
</dbReference>
<feature type="modified residue" description="4-aspartylphosphate" evidence="9">
    <location>
        <position position="294"/>
    </location>
</feature>
<evidence type="ECO:0000256" key="3">
    <source>
        <dbReference type="ARBA" id="ARBA00022553"/>
    </source>
</evidence>
<dbReference type="InterPro" id="IPR025662">
    <property type="entry name" value="Sigma_54_int_dom_ATP-bd_1"/>
</dbReference>
<accession>A0A1E3X478</accession>
<dbReference type="Pfam" id="PF25601">
    <property type="entry name" value="AAA_lid_14"/>
    <property type="match status" value="1"/>
</dbReference>
<dbReference type="PRINTS" id="PR00344">
    <property type="entry name" value="BCTRLSENSOR"/>
</dbReference>
<name>A0A1E3X478_9BACT</name>
<dbReference type="InterPro" id="IPR002078">
    <property type="entry name" value="Sigma_54_int"/>
</dbReference>
<evidence type="ECO:0000259" key="10">
    <source>
        <dbReference type="PROSITE" id="PS50045"/>
    </source>
</evidence>
<dbReference type="EMBL" id="MAYW01000219">
    <property type="protein sequence ID" value="ODS30473.1"/>
    <property type="molecule type" value="Genomic_DNA"/>
</dbReference>
<dbReference type="InterPro" id="IPR058031">
    <property type="entry name" value="AAA_lid_NorR"/>
</dbReference>
<dbReference type="InterPro" id="IPR025944">
    <property type="entry name" value="Sigma_54_int_dom_CS"/>
</dbReference>
<dbReference type="PROSITE" id="PS00676">
    <property type="entry name" value="SIGMA54_INTERACT_2"/>
    <property type="match status" value="1"/>
</dbReference>
<dbReference type="Pfam" id="PF00158">
    <property type="entry name" value="Sigma54_activat"/>
    <property type="match status" value="1"/>
</dbReference>
<dbReference type="SUPFAM" id="SSF47384">
    <property type="entry name" value="Homodimeric domain of signal transducing histidine kinase"/>
    <property type="match status" value="1"/>
</dbReference>
<evidence type="ECO:0000256" key="1">
    <source>
        <dbReference type="ARBA" id="ARBA00000085"/>
    </source>
</evidence>
<dbReference type="SMART" id="SM00388">
    <property type="entry name" value="HisKA"/>
    <property type="match status" value="1"/>
</dbReference>
<comment type="caution">
    <text evidence="13">The sequence shown here is derived from an EMBL/GenBank/DDBJ whole genome shotgun (WGS) entry which is preliminary data.</text>
</comment>
<dbReference type="Pfam" id="PF00512">
    <property type="entry name" value="HisKA"/>
    <property type="match status" value="1"/>
</dbReference>
<dbReference type="CDD" id="cd00082">
    <property type="entry name" value="HisKA"/>
    <property type="match status" value="1"/>
</dbReference>
<dbReference type="PROSITE" id="PS00675">
    <property type="entry name" value="SIGMA54_INTERACT_1"/>
    <property type="match status" value="1"/>
</dbReference>
<dbReference type="InterPro" id="IPR009057">
    <property type="entry name" value="Homeodomain-like_sf"/>
</dbReference>
<dbReference type="Proteomes" id="UP000094056">
    <property type="component" value="Unassembled WGS sequence"/>
</dbReference>
<dbReference type="InterPro" id="IPR025943">
    <property type="entry name" value="Sigma_54_int_dom_ATP-bd_2"/>
</dbReference>
<keyword evidence="5" id="KW-0067">ATP-binding</keyword>
<dbReference type="SMART" id="SM00448">
    <property type="entry name" value="REC"/>
    <property type="match status" value="1"/>
</dbReference>
<feature type="domain" description="Sigma-54 factor interaction" evidence="10">
    <location>
        <begin position="384"/>
        <end position="613"/>
    </location>
</feature>
<keyword evidence="3 9" id="KW-0597">Phosphoprotein</keyword>
<dbReference type="InterPro" id="IPR003593">
    <property type="entry name" value="AAA+_ATPase"/>
</dbReference>
<evidence type="ECO:0000259" key="11">
    <source>
        <dbReference type="PROSITE" id="PS50109"/>
    </source>
</evidence>
<dbReference type="Pfam" id="PF00072">
    <property type="entry name" value="Response_reg"/>
    <property type="match status" value="1"/>
</dbReference>
<dbReference type="InterPro" id="IPR002197">
    <property type="entry name" value="HTH_Fis"/>
</dbReference>
<dbReference type="PANTHER" id="PTHR32071:SF57">
    <property type="entry name" value="C4-DICARBOXYLATE TRANSPORT TRANSCRIPTIONAL REGULATORY PROTEIN DCTD"/>
    <property type="match status" value="1"/>
</dbReference>
<gene>
    <name evidence="13" type="ORF">SCARUB_04413</name>
</gene>
<dbReference type="PROSITE" id="PS50109">
    <property type="entry name" value="HIS_KIN"/>
    <property type="match status" value="1"/>
</dbReference>
<dbReference type="Pfam" id="PF02518">
    <property type="entry name" value="HATPase_c"/>
    <property type="match status" value="1"/>
</dbReference>
<dbReference type="InterPro" id="IPR003661">
    <property type="entry name" value="HisK_dim/P_dom"/>
</dbReference>
<reference evidence="13 14" key="1">
    <citation type="submission" date="2016-07" db="EMBL/GenBank/DDBJ databases">
        <title>Draft genome of Scalindua rubra, obtained from a brine-seawater interface in the Red Sea, sheds light on salt adaptation in anammox bacteria.</title>
        <authorList>
            <person name="Speth D.R."/>
            <person name="Lagkouvardos I."/>
            <person name="Wang Y."/>
            <person name="Qian P.-Y."/>
            <person name="Dutilh B.E."/>
            <person name="Jetten M.S."/>
        </authorList>
    </citation>
    <scope>NUCLEOTIDE SEQUENCE [LARGE SCALE GENOMIC DNA]</scope>
    <source>
        <strain evidence="13">BSI-1</strain>
    </source>
</reference>
<dbReference type="InterPro" id="IPR001789">
    <property type="entry name" value="Sig_transdc_resp-reg_receiver"/>
</dbReference>
<dbReference type="Gene3D" id="1.10.8.60">
    <property type="match status" value="1"/>
</dbReference>
<evidence type="ECO:0000256" key="5">
    <source>
        <dbReference type="ARBA" id="ARBA00022840"/>
    </source>
</evidence>
<keyword evidence="4" id="KW-0547">Nucleotide-binding</keyword>
<dbReference type="GO" id="GO:0006355">
    <property type="term" value="P:regulation of DNA-templated transcription"/>
    <property type="evidence" value="ECO:0007669"/>
    <property type="project" value="InterPro"/>
</dbReference>
<dbReference type="GO" id="GO:0005524">
    <property type="term" value="F:ATP binding"/>
    <property type="evidence" value="ECO:0007669"/>
    <property type="project" value="UniProtKB-KW"/>
</dbReference>
<dbReference type="InterPro" id="IPR036097">
    <property type="entry name" value="HisK_dim/P_sf"/>
</dbReference>
<evidence type="ECO:0000256" key="4">
    <source>
        <dbReference type="ARBA" id="ARBA00022741"/>
    </source>
</evidence>
<dbReference type="SUPFAM" id="SSF52540">
    <property type="entry name" value="P-loop containing nucleoside triphosphate hydrolases"/>
    <property type="match status" value="1"/>
</dbReference>
<dbReference type="Pfam" id="PF02954">
    <property type="entry name" value="HTH_8"/>
    <property type="match status" value="1"/>
</dbReference>
<sequence length="691" mass="77601">MTNNNIGADKSNYLNTLAAGLVHEIKNPLNSISINLQLLREDLQDQNTGEDSKMLKRIQLLQKEVYRLENILSDFLRFAKRHELHLENCDINGIIDSVLDFISPEAMQNSIRILKSFDTELPECNLDSNAIKQALLNVILNAQQAMPKGGELIVRTYRNGGYIFIDITDTGVGITKDEIDKVFQVYYSTKKTGTGLGLPTAKRIIEENKGTISIRSEDGKGSSFLIKIPINIESQKKNSMVREANILIIDDEKDQAEAIAESLRNIGYKCSTAVSGNKVLDIIRRDRIDVVITDLVMHDIDGMEILKETKEKSPDTEVVLVTGYGTVENAVTAMQKGAATYLLKPININQLRAVVDKIVEKQDLVRNNIELHKQLEEKFGVAGIVGNSQQMHRIFNILKQISSTTATVLIMGESGTGKELIATALHYNSPRKNNPFVVLNSAAISETLLESELFGHEKGAFTGALNQRKGKFEYANNGTLFLDEIGDMPLSTQAKLLRVIEDGRIVRVGSNEPIKVDVRIIAATNKDLGELVKEGKFREDLYFRFNVICLRLPPLRERQEDIFLLVDTFIKELSKKHGKKIKDLTPEARKILFRYNWPGNVRELKNCIESMIVINQNDILDLNDIPEHIYKSNKNALPGPVFPVGITLQEMEKELIKNTLAYVGGNRGETARVLGIGERTLYRKLDRYGLK</sequence>
<dbReference type="PANTHER" id="PTHR32071">
    <property type="entry name" value="TRANSCRIPTIONAL REGULATORY PROTEIN"/>
    <property type="match status" value="1"/>
</dbReference>
<dbReference type="Gene3D" id="3.40.50.2300">
    <property type="match status" value="1"/>
</dbReference>
<evidence type="ECO:0000256" key="2">
    <source>
        <dbReference type="ARBA" id="ARBA00012438"/>
    </source>
</evidence>
<dbReference type="InterPro" id="IPR011006">
    <property type="entry name" value="CheY-like_superfamily"/>
</dbReference>
<evidence type="ECO:0000256" key="6">
    <source>
        <dbReference type="ARBA" id="ARBA00023015"/>
    </source>
</evidence>
<dbReference type="InterPro" id="IPR003594">
    <property type="entry name" value="HATPase_dom"/>
</dbReference>
<feature type="domain" description="Response regulatory" evidence="12">
    <location>
        <begin position="245"/>
        <end position="359"/>
    </location>
</feature>
<comment type="catalytic activity">
    <reaction evidence="1">
        <text>ATP + protein L-histidine = ADP + protein N-phospho-L-histidine.</text>
        <dbReference type="EC" id="2.7.13.3"/>
    </reaction>
</comment>